<proteinExistence type="predicted"/>
<protein>
    <submittedName>
        <fullName evidence="2">Unannotated protein</fullName>
    </submittedName>
</protein>
<name>A0A6J7I764_9ZZZZ</name>
<sequence length="129" mass="14730">MVKLVFVAYRKKGMTHEEYVERLKVHAELVMTVKDVTRMRKYVQVHPLPGDANVQFLAARGMTLDDMPDGMAEVWWDSVEDMYAGFSGEEGAKAAQLLVEDEARFLDVDRCIAFLADDKVIFDFGHERA</sequence>
<dbReference type="Pfam" id="PF07110">
    <property type="entry name" value="EthD"/>
    <property type="match status" value="1"/>
</dbReference>
<gene>
    <name evidence="2" type="ORF">UFOPK3674_00904</name>
</gene>
<dbReference type="EMBL" id="CAFBMX010000004">
    <property type="protein sequence ID" value="CAB4926873.1"/>
    <property type="molecule type" value="Genomic_DNA"/>
</dbReference>
<dbReference type="GO" id="GO:0016491">
    <property type="term" value="F:oxidoreductase activity"/>
    <property type="evidence" value="ECO:0007669"/>
    <property type="project" value="InterPro"/>
</dbReference>
<evidence type="ECO:0000313" key="2">
    <source>
        <dbReference type="EMBL" id="CAB4926873.1"/>
    </source>
</evidence>
<dbReference type="InterPro" id="IPR011008">
    <property type="entry name" value="Dimeric_a/b-barrel"/>
</dbReference>
<dbReference type="SUPFAM" id="SSF54909">
    <property type="entry name" value="Dimeric alpha+beta barrel"/>
    <property type="match status" value="1"/>
</dbReference>
<organism evidence="2">
    <name type="scientific">freshwater metagenome</name>
    <dbReference type="NCBI Taxonomy" id="449393"/>
    <lineage>
        <taxon>unclassified sequences</taxon>
        <taxon>metagenomes</taxon>
        <taxon>ecological metagenomes</taxon>
    </lineage>
</organism>
<dbReference type="InterPro" id="IPR009799">
    <property type="entry name" value="EthD_dom"/>
</dbReference>
<dbReference type="AlphaFoldDB" id="A0A6J7I764"/>
<reference evidence="2" key="1">
    <citation type="submission" date="2020-05" db="EMBL/GenBank/DDBJ databases">
        <authorList>
            <person name="Chiriac C."/>
            <person name="Salcher M."/>
            <person name="Ghai R."/>
            <person name="Kavagutti S V."/>
        </authorList>
    </citation>
    <scope>NUCLEOTIDE SEQUENCE</scope>
</reference>
<feature type="domain" description="EthD" evidence="1">
    <location>
        <begin position="11"/>
        <end position="108"/>
    </location>
</feature>
<evidence type="ECO:0000259" key="1">
    <source>
        <dbReference type="Pfam" id="PF07110"/>
    </source>
</evidence>
<dbReference type="Gene3D" id="3.30.70.100">
    <property type="match status" value="1"/>
</dbReference>
<accession>A0A6J7I764</accession>